<organism evidence="1 2">
    <name type="scientific">Halocaridina rubra</name>
    <name type="common">Hawaiian red shrimp</name>
    <dbReference type="NCBI Taxonomy" id="373956"/>
    <lineage>
        <taxon>Eukaryota</taxon>
        <taxon>Metazoa</taxon>
        <taxon>Ecdysozoa</taxon>
        <taxon>Arthropoda</taxon>
        <taxon>Crustacea</taxon>
        <taxon>Multicrustacea</taxon>
        <taxon>Malacostraca</taxon>
        <taxon>Eumalacostraca</taxon>
        <taxon>Eucarida</taxon>
        <taxon>Decapoda</taxon>
        <taxon>Pleocyemata</taxon>
        <taxon>Caridea</taxon>
        <taxon>Atyoidea</taxon>
        <taxon>Atyidae</taxon>
        <taxon>Halocaridina</taxon>
    </lineage>
</organism>
<reference evidence="1 2" key="1">
    <citation type="submission" date="2023-11" db="EMBL/GenBank/DDBJ databases">
        <title>Halocaridina rubra genome assembly.</title>
        <authorList>
            <person name="Smith C."/>
        </authorList>
    </citation>
    <scope>NUCLEOTIDE SEQUENCE [LARGE SCALE GENOMIC DNA]</scope>
    <source>
        <strain evidence="1">EP-1</strain>
        <tissue evidence="1">Whole</tissue>
    </source>
</reference>
<accession>A0AAN9ABN3</accession>
<comment type="caution">
    <text evidence="1">The sequence shown here is derived from an EMBL/GenBank/DDBJ whole genome shotgun (WGS) entry which is preliminary data.</text>
</comment>
<proteinExistence type="predicted"/>
<sequence length="128" mass="14213">MLLLSKSTSCANTNVALNLLCLTAKNQDLAVSADGSDLLDIIDQNVPGYHRVTKTDPFQDPTMEDEPFCCLHKHHILTSISGGGGPFESMTSTESEMASLDFSPFINEDFQRMYSDWQQHLDSLQVDK</sequence>
<dbReference type="Proteomes" id="UP001381693">
    <property type="component" value="Unassembled WGS sequence"/>
</dbReference>
<evidence type="ECO:0000313" key="2">
    <source>
        <dbReference type="Proteomes" id="UP001381693"/>
    </source>
</evidence>
<dbReference type="EMBL" id="JAXCGZ010004132">
    <property type="protein sequence ID" value="KAK7082223.1"/>
    <property type="molecule type" value="Genomic_DNA"/>
</dbReference>
<keyword evidence="2" id="KW-1185">Reference proteome</keyword>
<dbReference type="AlphaFoldDB" id="A0AAN9ABN3"/>
<protein>
    <submittedName>
        <fullName evidence="1">Uncharacterized protein</fullName>
    </submittedName>
</protein>
<name>A0AAN9ABN3_HALRR</name>
<evidence type="ECO:0000313" key="1">
    <source>
        <dbReference type="EMBL" id="KAK7082223.1"/>
    </source>
</evidence>
<gene>
    <name evidence="1" type="ORF">SK128_025380</name>
</gene>